<evidence type="ECO:0000313" key="2">
    <source>
        <dbReference type="EMBL" id="WWC71154.1"/>
    </source>
</evidence>
<dbReference type="Gene3D" id="3.50.30.40">
    <property type="entry name" value="Ribonuclease E inhibitor RraA/RraA-like"/>
    <property type="match status" value="1"/>
</dbReference>
<reference evidence="1" key="1">
    <citation type="submission" date="2013-07" db="EMBL/GenBank/DDBJ databases">
        <title>The Genome Sequence of Cryptococcus pinus CBS10737.</title>
        <authorList>
            <consortium name="The Broad Institute Genome Sequencing Platform"/>
            <person name="Cuomo C."/>
            <person name="Litvintseva A."/>
            <person name="Chen Y."/>
            <person name="Heitman J."/>
            <person name="Sun S."/>
            <person name="Springer D."/>
            <person name="Dromer F."/>
            <person name="Young S.K."/>
            <person name="Zeng Q."/>
            <person name="Gargeya S."/>
            <person name="Fitzgerald M."/>
            <person name="Abouelleil A."/>
            <person name="Alvarado L."/>
            <person name="Berlin A.M."/>
            <person name="Chapman S.B."/>
            <person name="Dewar J."/>
            <person name="Goldberg J."/>
            <person name="Griggs A."/>
            <person name="Gujja S."/>
            <person name="Hansen M."/>
            <person name="Howarth C."/>
            <person name="Imamovic A."/>
            <person name="Larimer J."/>
            <person name="McCowan C."/>
            <person name="Murphy C."/>
            <person name="Pearson M."/>
            <person name="Priest M."/>
            <person name="Roberts A."/>
            <person name="Saif S."/>
            <person name="Shea T."/>
            <person name="Sykes S."/>
            <person name="Wortman J."/>
            <person name="Nusbaum C."/>
            <person name="Birren B."/>
        </authorList>
    </citation>
    <scope>NUCLEOTIDE SEQUENCE [LARGE SCALE GENOMIC DNA]</scope>
    <source>
        <strain evidence="1">CBS 10737</strain>
    </source>
</reference>
<dbReference type="SUPFAM" id="SSF89562">
    <property type="entry name" value="RraA-like"/>
    <property type="match status" value="1"/>
</dbReference>
<sequence>MPMHKLRLRKKKDRVQVEAVNQVINIGGIRVQPRDIIIADSNGFVIVPRARAEEVAKVAKRIEESEDKIREMIENGLTLGEARSNSGYYLLTKKTIIMKDRFLDAFS</sequence>
<reference evidence="1" key="3">
    <citation type="submission" date="2016-07" db="EMBL/GenBank/DDBJ databases">
        <title>Evolution of pathogenesis and genome organization in the Tremellales.</title>
        <authorList>
            <person name="Cuomo C."/>
            <person name="Litvintseva A."/>
            <person name="Heitman J."/>
            <person name="Chen Y."/>
            <person name="Sun S."/>
            <person name="Springer D."/>
            <person name="Dromer F."/>
            <person name="Young S."/>
            <person name="Zeng Q."/>
            <person name="Chapman S."/>
            <person name="Gujja S."/>
            <person name="Saif S."/>
            <person name="Birren B."/>
        </authorList>
    </citation>
    <scope>NUCLEOTIDE SEQUENCE</scope>
    <source>
        <strain evidence="1">CBS 10737</strain>
    </source>
</reference>
<gene>
    <name evidence="1" type="ORF">I206_02648</name>
    <name evidence="2" type="ORF">I206_105107</name>
</gene>
<organism evidence="1">
    <name type="scientific">Kwoniella pini CBS 10737</name>
    <dbReference type="NCBI Taxonomy" id="1296096"/>
    <lineage>
        <taxon>Eukaryota</taxon>
        <taxon>Fungi</taxon>
        <taxon>Dikarya</taxon>
        <taxon>Basidiomycota</taxon>
        <taxon>Agaricomycotina</taxon>
        <taxon>Tremellomycetes</taxon>
        <taxon>Tremellales</taxon>
        <taxon>Cryptococcaceae</taxon>
        <taxon>Kwoniella</taxon>
    </lineage>
</organism>
<dbReference type="AlphaFoldDB" id="A0A1B9I8L2"/>
<dbReference type="STRING" id="1296096.A0A1B9I8L2"/>
<dbReference type="EMBL" id="KV700115">
    <property type="protein sequence ID" value="OCF51932.1"/>
    <property type="molecule type" value="Genomic_DNA"/>
</dbReference>
<dbReference type="GeneID" id="30171017"/>
<reference evidence="2" key="2">
    <citation type="submission" date="2013-07" db="EMBL/GenBank/DDBJ databases">
        <authorList>
            <consortium name="The Broad Institute Genome Sequencing Platform"/>
            <person name="Cuomo C."/>
            <person name="Litvintseva A."/>
            <person name="Chen Y."/>
            <person name="Heitman J."/>
            <person name="Sun S."/>
            <person name="Springer D."/>
            <person name="Dromer F."/>
            <person name="Young S.K."/>
            <person name="Zeng Q."/>
            <person name="Gargeya S."/>
            <person name="Fitzgerald M."/>
            <person name="Abouelleil A."/>
            <person name="Alvarado L."/>
            <person name="Berlin A.M."/>
            <person name="Chapman S.B."/>
            <person name="Dewar J."/>
            <person name="Goldberg J."/>
            <person name="Griggs A."/>
            <person name="Gujja S."/>
            <person name="Hansen M."/>
            <person name="Howarth C."/>
            <person name="Imamovic A."/>
            <person name="Larimer J."/>
            <person name="McCowan C."/>
            <person name="Murphy C."/>
            <person name="Pearson M."/>
            <person name="Priest M."/>
            <person name="Roberts A."/>
            <person name="Saif S."/>
            <person name="Shea T."/>
            <person name="Sykes S."/>
            <person name="Wortman J."/>
            <person name="Nusbaum C."/>
            <person name="Birren B."/>
        </authorList>
    </citation>
    <scope>NUCLEOTIDE SEQUENCE</scope>
    <source>
        <strain evidence="2">CBS 10737</strain>
    </source>
</reference>
<evidence type="ECO:0000313" key="1">
    <source>
        <dbReference type="EMBL" id="OCF51932.1"/>
    </source>
</evidence>
<reference evidence="2" key="4">
    <citation type="submission" date="2024-02" db="EMBL/GenBank/DDBJ databases">
        <title>Comparative genomics of Cryptococcus and Kwoniella reveals pathogenesis evolution and contrasting modes of karyotype evolution via chromosome fusion or intercentromeric recombination.</title>
        <authorList>
            <person name="Coelho M.A."/>
            <person name="David-Palma M."/>
            <person name="Shea T."/>
            <person name="Bowers K."/>
            <person name="McGinley-Smith S."/>
            <person name="Mohammad A.W."/>
            <person name="Gnirke A."/>
            <person name="Yurkov A.M."/>
            <person name="Nowrousian M."/>
            <person name="Sun S."/>
            <person name="Cuomo C.A."/>
            <person name="Heitman J."/>
        </authorList>
    </citation>
    <scope>NUCLEOTIDE SEQUENCE</scope>
    <source>
        <strain evidence="2">CBS 10737</strain>
    </source>
</reference>
<dbReference type="Pfam" id="PF03737">
    <property type="entry name" value="RraA-like"/>
    <property type="match status" value="1"/>
</dbReference>
<proteinExistence type="predicted"/>
<dbReference type="InterPro" id="IPR036704">
    <property type="entry name" value="RraA/RraA-like_sf"/>
</dbReference>
<dbReference type="KEGG" id="kpin:30171017"/>
<dbReference type="RefSeq" id="XP_019013151.1">
    <property type="nucleotide sequence ID" value="XM_019154411.1"/>
</dbReference>
<dbReference type="OrthoDB" id="1476984at2759"/>
<dbReference type="EMBL" id="CP144524">
    <property type="protein sequence ID" value="WWC71154.1"/>
    <property type="molecule type" value="Genomic_DNA"/>
</dbReference>
<name>A0A1B9I8L2_9TREE</name>
<accession>A0A1B9I8L2</accession>
<dbReference type="InterPro" id="IPR005493">
    <property type="entry name" value="RraA/RraA-like"/>
</dbReference>
<evidence type="ECO:0000313" key="3">
    <source>
        <dbReference type="Proteomes" id="UP000094020"/>
    </source>
</evidence>
<keyword evidence="3" id="KW-1185">Reference proteome</keyword>
<dbReference type="Proteomes" id="UP000094020">
    <property type="component" value="Chromosome 6"/>
</dbReference>
<protein>
    <submittedName>
        <fullName evidence="1">Uncharacterized protein</fullName>
    </submittedName>
</protein>